<dbReference type="Proteomes" id="UP000199087">
    <property type="component" value="Unassembled WGS sequence"/>
</dbReference>
<gene>
    <name evidence="7" type="primary">fd1</name>
    <name evidence="7" type="ORF">BN000_05115</name>
</gene>
<dbReference type="EMBL" id="CVRB01000006">
    <property type="protein sequence ID" value="CRK85056.1"/>
    <property type="molecule type" value="Genomic_DNA"/>
</dbReference>
<dbReference type="PANTHER" id="PTHR36923:SF3">
    <property type="entry name" value="FERREDOXIN"/>
    <property type="match status" value="1"/>
</dbReference>
<keyword evidence="3 6" id="KW-0249">Electron transport</keyword>
<dbReference type="GO" id="GO:0051536">
    <property type="term" value="F:iron-sulfur cluster binding"/>
    <property type="evidence" value="ECO:0007669"/>
    <property type="project" value="UniProtKB-KW"/>
</dbReference>
<dbReference type="AlphaFoldDB" id="A0A0U1P4B7"/>
<protein>
    <recommendedName>
        <fullName evidence="6">Ferredoxin</fullName>
    </recommendedName>
</protein>
<keyword evidence="1 6" id="KW-0813">Transport</keyword>
<dbReference type="PANTHER" id="PTHR36923">
    <property type="entry name" value="FERREDOXIN"/>
    <property type="match status" value="1"/>
</dbReference>
<dbReference type="GO" id="GO:0009055">
    <property type="term" value="F:electron transfer activity"/>
    <property type="evidence" value="ECO:0007669"/>
    <property type="project" value="UniProtKB-UniRule"/>
</dbReference>
<sequence length="68" mass="7402">MGNKIRVYVDKNKCIGSTTCIYYAAQTFTLDSEGKSTVVNVDGNDINKIQEAVDSCPVGAITIEKDKQ</sequence>
<evidence type="ECO:0000256" key="6">
    <source>
        <dbReference type="RuleBase" id="RU368020"/>
    </source>
</evidence>
<dbReference type="InterPro" id="IPR001080">
    <property type="entry name" value="3Fe4S_ferredoxin"/>
</dbReference>
<dbReference type="SUPFAM" id="SSF54862">
    <property type="entry name" value="4Fe-4S ferredoxins"/>
    <property type="match status" value="1"/>
</dbReference>
<evidence type="ECO:0000256" key="4">
    <source>
        <dbReference type="ARBA" id="ARBA00023004"/>
    </source>
</evidence>
<keyword evidence="2 6" id="KW-0479">Metal-binding</keyword>
<dbReference type="InterPro" id="IPR051269">
    <property type="entry name" value="Fe-S_cluster_ET"/>
</dbReference>
<dbReference type="GO" id="GO:0005506">
    <property type="term" value="F:iron ion binding"/>
    <property type="evidence" value="ECO:0007669"/>
    <property type="project" value="UniProtKB-UniRule"/>
</dbReference>
<evidence type="ECO:0000256" key="3">
    <source>
        <dbReference type="ARBA" id="ARBA00022982"/>
    </source>
</evidence>
<proteinExistence type="predicted"/>
<organism evidence="7 8">
    <name type="scientific">Neobacillus massiliamazoniensis</name>
    <dbReference type="NCBI Taxonomy" id="1499688"/>
    <lineage>
        <taxon>Bacteria</taxon>
        <taxon>Bacillati</taxon>
        <taxon>Bacillota</taxon>
        <taxon>Bacilli</taxon>
        <taxon>Bacillales</taxon>
        <taxon>Bacillaceae</taxon>
        <taxon>Neobacillus</taxon>
    </lineage>
</organism>
<evidence type="ECO:0000256" key="2">
    <source>
        <dbReference type="ARBA" id="ARBA00022723"/>
    </source>
</evidence>
<keyword evidence="8" id="KW-1185">Reference proteome</keyword>
<dbReference type="Gene3D" id="3.30.70.20">
    <property type="match status" value="1"/>
</dbReference>
<dbReference type="RefSeq" id="WP_090639667.1">
    <property type="nucleotide sequence ID" value="NZ_CVRB01000006.1"/>
</dbReference>
<keyword evidence="5 6" id="KW-0411">Iron-sulfur</keyword>
<evidence type="ECO:0000313" key="8">
    <source>
        <dbReference type="Proteomes" id="UP000199087"/>
    </source>
</evidence>
<evidence type="ECO:0000256" key="5">
    <source>
        <dbReference type="ARBA" id="ARBA00023014"/>
    </source>
</evidence>
<accession>A0A0U1P4B7</accession>
<name>A0A0U1P4B7_9BACI</name>
<comment type="function">
    <text evidence="6">Ferredoxins are iron-sulfur proteins that transfer electrons in a wide variety of metabolic reactions.</text>
</comment>
<reference evidence="8" key="1">
    <citation type="submission" date="2015-05" db="EMBL/GenBank/DDBJ databases">
        <authorList>
            <person name="Urmite Genomes"/>
        </authorList>
    </citation>
    <scope>NUCLEOTIDE SEQUENCE [LARGE SCALE GENOMIC DNA]</scope>
    <source>
        <strain evidence="8">LF1</strain>
    </source>
</reference>
<dbReference type="PRINTS" id="PR00352">
    <property type="entry name" value="3FE4SFRDOXIN"/>
</dbReference>
<dbReference type="STRING" id="1499688.BN000_05115"/>
<dbReference type="Pfam" id="PF13459">
    <property type="entry name" value="Fer4_15"/>
    <property type="match status" value="1"/>
</dbReference>
<evidence type="ECO:0000313" key="7">
    <source>
        <dbReference type="EMBL" id="CRK85056.1"/>
    </source>
</evidence>
<evidence type="ECO:0000256" key="1">
    <source>
        <dbReference type="ARBA" id="ARBA00022448"/>
    </source>
</evidence>
<keyword evidence="4 6" id="KW-0408">Iron</keyword>